<accession>A0AAV6YFF0</accession>
<dbReference type="Proteomes" id="UP000824782">
    <property type="component" value="Unassembled WGS sequence"/>
</dbReference>
<organism evidence="1 2">
    <name type="scientific">Engystomops pustulosus</name>
    <name type="common">Tungara frog</name>
    <name type="synonym">Physalaemus pustulosus</name>
    <dbReference type="NCBI Taxonomy" id="76066"/>
    <lineage>
        <taxon>Eukaryota</taxon>
        <taxon>Metazoa</taxon>
        <taxon>Chordata</taxon>
        <taxon>Craniata</taxon>
        <taxon>Vertebrata</taxon>
        <taxon>Euteleostomi</taxon>
        <taxon>Amphibia</taxon>
        <taxon>Batrachia</taxon>
        <taxon>Anura</taxon>
        <taxon>Neobatrachia</taxon>
        <taxon>Hyloidea</taxon>
        <taxon>Leptodactylidae</taxon>
        <taxon>Leiuperinae</taxon>
        <taxon>Engystomops</taxon>
    </lineage>
</organism>
<protein>
    <submittedName>
        <fullName evidence="1">Uncharacterized protein</fullName>
    </submittedName>
</protein>
<comment type="caution">
    <text evidence="1">The sequence shown here is derived from an EMBL/GenBank/DDBJ whole genome shotgun (WGS) entry which is preliminary data.</text>
</comment>
<keyword evidence="2" id="KW-1185">Reference proteome</keyword>
<gene>
    <name evidence="1" type="ORF">GDO81_027442</name>
</gene>
<name>A0AAV6YFF0_ENGPU</name>
<reference evidence="1" key="1">
    <citation type="thesis" date="2020" institute="ProQuest LLC" country="789 East Eisenhower Parkway, Ann Arbor, MI, USA">
        <title>Comparative Genomics and Chromosome Evolution.</title>
        <authorList>
            <person name="Mudd A.B."/>
        </authorList>
    </citation>
    <scope>NUCLEOTIDE SEQUENCE</scope>
    <source>
        <strain evidence="1">237g6f4</strain>
        <tissue evidence="1">Blood</tissue>
    </source>
</reference>
<proteinExistence type="predicted"/>
<dbReference type="AlphaFoldDB" id="A0AAV6YFF0"/>
<sequence>MGYGDYNTYVQAPPTYYASAQAVYQPGVTASAEKVLSSEKRSYLLDAAPGYSEHLGPASTDGCADSYFKRRKVY</sequence>
<evidence type="ECO:0000313" key="1">
    <source>
        <dbReference type="EMBL" id="KAG8535932.1"/>
    </source>
</evidence>
<dbReference type="EMBL" id="WNYA01053744">
    <property type="protein sequence ID" value="KAG8535932.1"/>
    <property type="molecule type" value="Genomic_DNA"/>
</dbReference>
<evidence type="ECO:0000313" key="2">
    <source>
        <dbReference type="Proteomes" id="UP000824782"/>
    </source>
</evidence>